<dbReference type="InterPro" id="IPR019734">
    <property type="entry name" value="TPR_rpt"/>
</dbReference>
<dbReference type="Proteomes" id="UP001597368">
    <property type="component" value="Unassembled WGS sequence"/>
</dbReference>
<evidence type="ECO:0000256" key="1">
    <source>
        <dbReference type="ARBA" id="ARBA00005820"/>
    </source>
</evidence>
<dbReference type="Pfam" id="PF03704">
    <property type="entry name" value="BTAD"/>
    <property type="match status" value="1"/>
</dbReference>
<dbReference type="PANTHER" id="PTHR47691">
    <property type="entry name" value="REGULATOR-RELATED"/>
    <property type="match status" value="1"/>
</dbReference>
<keyword evidence="7" id="KW-1185">Reference proteome</keyword>
<comment type="similarity">
    <text evidence="1">Belongs to the AfsR/DnrI/RedD regulatory family.</text>
</comment>
<keyword evidence="2 3" id="KW-0238">DNA-binding</keyword>
<dbReference type="Gene3D" id="1.10.10.10">
    <property type="entry name" value="Winged helix-like DNA-binding domain superfamily/Winged helix DNA-binding domain"/>
    <property type="match status" value="1"/>
</dbReference>
<dbReference type="SUPFAM" id="SSF52540">
    <property type="entry name" value="P-loop containing nucleoside triphosphate hydrolases"/>
    <property type="match status" value="1"/>
</dbReference>
<evidence type="ECO:0000256" key="2">
    <source>
        <dbReference type="ARBA" id="ARBA00023125"/>
    </source>
</evidence>
<feature type="region of interest" description="Disordered" evidence="4">
    <location>
        <begin position="240"/>
        <end position="273"/>
    </location>
</feature>
<evidence type="ECO:0000256" key="4">
    <source>
        <dbReference type="SAM" id="MobiDB-lite"/>
    </source>
</evidence>
<reference evidence="7" key="1">
    <citation type="journal article" date="2019" name="Int. J. Syst. Evol. Microbiol.">
        <title>The Global Catalogue of Microorganisms (GCM) 10K type strain sequencing project: providing services to taxonomists for standard genome sequencing and annotation.</title>
        <authorList>
            <consortium name="The Broad Institute Genomics Platform"/>
            <consortium name="The Broad Institute Genome Sequencing Center for Infectious Disease"/>
            <person name="Wu L."/>
            <person name="Ma J."/>
        </authorList>
    </citation>
    <scope>NUCLEOTIDE SEQUENCE [LARGE SCALE GENOMIC DNA]</scope>
    <source>
        <strain evidence="7">ICMP 6774ER</strain>
    </source>
</reference>
<dbReference type="InterPro" id="IPR036388">
    <property type="entry name" value="WH-like_DNA-bd_sf"/>
</dbReference>
<dbReference type="Pfam" id="PF00486">
    <property type="entry name" value="Trans_reg_C"/>
    <property type="match status" value="1"/>
</dbReference>
<proteinExistence type="inferred from homology"/>
<dbReference type="SMART" id="SM00028">
    <property type="entry name" value="TPR"/>
    <property type="match status" value="2"/>
</dbReference>
<dbReference type="SUPFAM" id="SSF48452">
    <property type="entry name" value="TPR-like"/>
    <property type="match status" value="3"/>
</dbReference>
<dbReference type="InterPro" id="IPR016032">
    <property type="entry name" value="Sig_transdc_resp-reg_C-effctor"/>
</dbReference>
<evidence type="ECO:0000313" key="6">
    <source>
        <dbReference type="EMBL" id="MFD1931762.1"/>
    </source>
</evidence>
<dbReference type="InterPro" id="IPR027417">
    <property type="entry name" value="P-loop_NTPase"/>
</dbReference>
<dbReference type="SUPFAM" id="SSF46894">
    <property type="entry name" value="C-terminal effector domain of the bipartite response regulators"/>
    <property type="match status" value="1"/>
</dbReference>
<evidence type="ECO:0000313" key="7">
    <source>
        <dbReference type="Proteomes" id="UP001597368"/>
    </source>
</evidence>
<dbReference type="InterPro" id="IPR011990">
    <property type="entry name" value="TPR-like_helical_dom_sf"/>
</dbReference>
<dbReference type="Pfam" id="PF13424">
    <property type="entry name" value="TPR_12"/>
    <property type="match status" value="1"/>
</dbReference>
<feature type="DNA-binding region" description="OmpR/PhoB-type" evidence="3">
    <location>
        <begin position="1"/>
        <end position="89"/>
    </location>
</feature>
<dbReference type="EMBL" id="JBHUFV010000015">
    <property type="protein sequence ID" value="MFD1931762.1"/>
    <property type="molecule type" value="Genomic_DNA"/>
</dbReference>
<evidence type="ECO:0000256" key="3">
    <source>
        <dbReference type="PROSITE-ProRule" id="PRU01091"/>
    </source>
</evidence>
<accession>A0ABW4SQE9</accession>
<dbReference type="Gene3D" id="3.40.50.300">
    <property type="entry name" value="P-loop containing nucleotide triphosphate hydrolases"/>
    <property type="match status" value="1"/>
</dbReference>
<dbReference type="RefSeq" id="WP_379571370.1">
    <property type="nucleotide sequence ID" value="NZ_JBHUFV010000015.1"/>
</dbReference>
<gene>
    <name evidence="6" type="ORF">ACFSKW_09750</name>
</gene>
<feature type="domain" description="OmpR/PhoB-type" evidence="5">
    <location>
        <begin position="1"/>
        <end position="89"/>
    </location>
</feature>
<dbReference type="SMART" id="SM00862">
    <property type="entry name" value="Trans_reg_C"/>
    <property type="match status" value="1"/>
</dbReference>
<protein>
    <submittedName>
        <fullName evidence="6">BTAD domain-containing putative transcriptional regulator</fullName>
    </submittedName>
</protein>
<name>A0ABW4SQE9_9ACTN</name>
<organism evidence="6 7">
    <name type="scientific">Nonomuraea mangrovi</name>
    <dbReference type="NCBI Taxonomy" id="2316207"/>
    <lineage>
        <taxon>Bacteria</taxon>
        <taxon>Bacillati</taxon>
        <taxon>Actinomycetota</taxon>
        <taxon>Actinomycetes</taxon>
        <taxon>Streptosporangiales</taxon>
        <taxon>Streptosporangiaceae</taxon>
        <taxon>Nonomuraea</taxon>
    </lineage>
</organism>
<dbReference type="InterPro" id="IPR005158">
    <property type="entry name" value="BTAD"/>
</dbReference>
<dbReference type="PROSITE" id="PS51755">
    <property type="entry name" value="OMPR_PHOB"/>
    <property type="match status" value="1"/>
</dbReference>
<dbReference type="PANTHER" id="PTHR47691:SF3">
    <property type="entry name" value="HTH-TYPE TRANSCRIPTIONAL REGULATOR RV0890C-RELATED"/>
    <property type="match status" value="1"/>
</dbReference>
<comment type="caution">
    <text evidence="6">The sequence shown here is derived from an EMBL/GenBank/DDBJ whole genome shotgun (WGS) entry which is preliminary data.</text>
</comment>
<dbReference type="PRINTS" id="PR00364">
    <property type="entry name" value="DISEASERSIST"/>
</dbReference>
<sequence length="1031" mass="111311">MRFGILGPVEARRADGGAITVGGARLRALLAMLVLDAGRIVPTERLIEGLYGEQPVTGETNALQSQISRLRRNLDTPIEFHPAGYRLAVDGEEVDAHRFERLIRQGRATESAAQRSALLAEALRLWRGPALSDVREAPFAPAQAARLEELRVDATEDRVEADLELGRHRELVAELQELVEAHPVRERLRGQLIRAMYAGGRQAEALAAFEDARRTLADELGVDPSPELREIHMAALRGELYTPATGRPSPSAVPDEREQRSARTPAPPAALPSQLTSFVGREGDLAEVGGLLERARLVTLTGPGGAGKTRLAIEAAATVRGEVGFVELGALAEGGDVAQAVLTRLGLRVGQDQPDPAERLVTALAGRRMLLVLDNCEHVVEAAAGLAHRLLSACPDLRVLATSREALGITGERIWQVPPLPGSLAVHLFEDRAAAVRPGFAVDESNLADVQLICAGLDGLPLAIELAAARLRSLSVAEVAARLDGGLGLLSRGSRTAQPRHRTLRAVVEWSWGLLDEEEQEVARRLTVFADGARLEAAERVFGTRDAVELLTGLADKSLVEVVGDRYRMLQTIRAFCAERLDEAGEVAAYRRAHAEYFLGLLREAAPHLLRAEQLEWAAMLDPEHDNLLAALSWATAHDQAMALRIIADLSTYWWLRGRRGVGVRPARELLAAVGPRPPEGLESEYVICVTSAASGGEHLEVAQKLMREMDLVADRPQVSFFWGSFVGPSYEDGFVEVMMERVQASGDAWVRGLDHVGRGYLCHLMLSDVEGTEREFSLALDYFRSLGERLGTAMALSELVRVAAWRGDRERFTELIEEALRLVGELGAQEDIADLLCQRGEGEALLGDLDRAEADYRRAVDLARSVGALEGTTRASCGLAEVARLRGDLDEARRRYEELRAREPSGSFGESLTDVHVGVALGRIAAASGDLERATAMHEEAFVAALHVQSMPVLALAVEGLAGVASLRGDHDRAATLLGVGSGLRGMSPAGDPDVALVRDRARSALGEQAFAEAYARGAALSREDVAGLL</sequence>
<evidence type="ECO:0000259" key="5">
    <source>
        <dbReference type="PROSITE" id="PS51755"/>
    </source>
</evidence>
<dbReference type="SMART" id="SM01043">
    <property type="entry name" value="BTAD"/>
    <property type="match status" value="1"/>
</dbReference>
<dbReference type="InterPro" id="IPR001867">
    <property type="entry name" value="OmpR/PhoB-type_DNA-bd"/>
</dbReference>
<dbReference type="CDD" id="cd15831">
    <property type="entry name" value="BTAD"/>
    <property type="match status" value="1"/>
</dbReference>
<dbReference type="Gene3D" id="1.25.40.10">
    <property type="entry name" value="Tetratricopeptide repeat domain"/>
    <property type="match status" value="2"/>
</dbReference>